<keyword evidence="1" id="KW-0732">Signal</keyword>
<accession>A0ABW1EJE6</accession>
<proteinExistence type="predicted"/>
<gene>
    <name evidence="2" type="ORF">ACFPT7_12400</name>
</gene>
<keyword evidence="3" id="KW-1185">Reference proteome</keyword>
<dbReference type="Proteomes" id="UP001596091">
    <property type="component" value="Unassembled WGS sequence"/>
</dbReference>
<reference evidence="3" key="1">
    <citation type="journal article" date="2019" name="Int. J. Syst. Evol. Microbiol.">
        <title>The Global Catalogue of Microorganisms (GCM) 10K type strain sequencing project: providing services to taxonomists for standard genome sequencing and annotation.</title>
        <authorList>
            <consortium name="The Broad Institute Genomics Platform"/>
            <consortium name="The Broad Institute Genome Sequencing Center for Infectious Disease"/>
            <person name="Wu L."/>
            <person name="Ma J."/>
        </authorList>
    </citation>
    <scope>NUCLEOTIDE SEQUENCE [LARGE SCALE GENOMIC DNA]</scope>
    <source>
        <strain evidence="3">JCM 4087</strain>
    </source>
</reference>
<comment type="caution">
    <text evidence="2">The sequence shown here is derived from an EMBL/GenBank/DDBJ whole genome shotgun (WGS) entry which is preliminary data.</text>
</comment>
<name>A0ABW1EJE6_9BACT</name>
<dbReference type="RefSeq" id="WP_263339500.1">
    <property type="nucleotide sequence ID" value="NZ_JAGSYH010000005.1"/>
</dbReference>
<feature type="chain" id="PRO_5045338690" evidence="1">
    <location>
        <begin position="27"/>
        <end position="129"/>
    </location>
</feature>
<evidence type="ECO:0000313" key="3">
    <source>
        <dbReference type="Proteomes" id="UP001596091"/>
    </source>
</evidence>
<organism evidence="2 3">
    <name type="scientific">Acidicapsa dinghuensis</name>
    <dbReference type="NCBI Taxonomy" id="2218256"/>
    <lineage>
        <taxon>Bacteria</taxon>
        <taxon>Pseudomonadati</taxon>
        <taxon>Acidobacteriota</taxon>
        <taxon>Terriglobia</taxon>
        <taxon>Terriglobales</taxon>
        <taxon>Acidobacteriaceae</taxon>
        <taxon>Acidicapsa</taxon>
    </lineage>
</organism>
<protein>
    <submittedName>
        <fullName evidence="2">Uncharacterized protein</fullName>
    </submittedName>
</protein>
<sequence length="129" mass="14098">MRRIFSLLLVLLAGCAPILEAMPANALRSGWTGKVDESRIPACCRRHGQHHCMMDAMEDDPGLVVMGPSSCPCMPHSMPCTAPTLAALPGNSAVALLRLSRRRALQTIRDAAWTNELRMWPKRGPPQAI</sequence>
<feature type="signal peptide" evidence="1">
    <location>
        <begin position="1"/>
        <end position="26"/>
    </location>
</feature>
<evidence type="ECO:0000313" key="2">
    <source>
        <dbReference type="EMBL" id="MFC5863098.1"/>
    </source>
</evidence>
<dbReference type="PROSITE" id="PS51257">
    <property type="entry name" value="PROKAR_LIPOPROTEIN"/>
    <property type="match status" value="1"/>
</dbReference>
<dbReference type="EMBL" id="JBHSPH010000003">
    <property type="protein sequence ID" value="MFC5863098.1"/>
    <property type="molecule type" value="Genomic_DNA"/>
</dbReference>
<evidence type="ECO:0000256" key="1">
    <source>
        <dbReference type="SAM" id="SignalP"/>
    </source>
</evidence>